<name>A0ABD2Z8L7_9GENT</name>
<accession>A0ABD2Z8L7</accession>
<comment type="caution">
    <text evidence="1">The sequence shown here is derived from an EMBL/GenBank/DDBJ whole genome shotgun (WGS) entry which is preliminary data.</text>
</comment>
<proteinExistence type="predicted"/>
<reference evidence="1 2" key="1">
    <citation type="submission" date="2024-11" db="EMBL/GenBank/DDBJ databases">
        <title>A near-complete genome assembly of Cinchona calisaya.</title>
        <authorList>
            <person name="Lian D.C."/>
            <person name="Zhao X.W."/>
            <person name="Wei L."/>
        </authorList>
    </citation>
    <scope>NUCLEOTIDE SEQUENCE [LARGE SCALE GENOMIC DNA]</scope>
    <source>
        <tissue evidence="1">Nenye</tissue>
    </source>
</reference>
<protein>
    <submittedName>
        <fullName evidence="1">Uncharacterized protein</fullName>
    </submittedName>
</protein>
<organism evidence="1 2">
    <name type="scientific">Cinchona calisaya</name>
    <dbReference type="NCBI Taxonomy" id="153742"/>
    <lineage>
        <taxon>Eukaryota</taxon>
        <taxon>Viridiplantae</taxon>
        <taxon>Streptophyta</taxon>
        <taxon>Embryophyta</taxon>
        <taxon>Tracheophyta</taxon>
        <taxon>Spermatophyta</taxon>
        <taxon>Magnoliopsida</taxon>
        <taxon>eudicotyledons</taxon>
        <taxon>Gunneridae</taxon>
        <taxon>Pentapetalae</taxon>
        <taxon>asterids</taxon>
        <taxon>lamiids</taxon>
        <taxon>Gentianales</taxon>
        <taxon>Rubiaceae</taxon>
        <taxon>Cinchonoideae</taxon>
        <taxon>Cinchoneae</taxon>
        <taxon>Cinchona</taxon>
    </lineage>
</organism>
<dbReference type="Proteomes" id="UP001630127">
    <property type="component" value="Unassembled WGS sequence"/>
</dbReference>
<evidence type="ECO:0000313" key="2">
    <source>
        <dbReference type="Proteomes" id="UP001630127"/>
    </source>
</evidence>
<evidence type="ECO:0000313" key="1">
    <source>
        <dbReference type="EMBL" id="KAL3515818.1"/>
    </source>
</evidence>
<keyword evidence="2" id="KW-1185">Reference proteome</keyword>
<sequence length="101" mass="11151">MIGSNSILIEAAAFTIKKINDDSCPTVWDRDKNQAKVVGLEDVLDMIIVNSVVVQYELIGYPPDWNTRSHRRGREPGAQEVAHTTAIGSATTWGVPNIMQQ</sequence>
<dbReference type="AlphaFoldDB" id="A0ABD2Z8L7"/>
<dbReference type="EMBL" id="JBJUIK010000010">
    <property type="protein sequence ID" value="KAL3515818.1"/>
    <property type="molecule type" value="Genomic_DNA"/>
</dbReference>
<gene>
    <name evidence="1" type="ORF">ACH5RR_022720</name>
</gene>